<evidence type="ECO:0000313" key="11">
    <source>
        <dbReference type="Proteomes" id="UP000758603"/>
    </source>
</evidence>
<evidence type="ECO:0000256" key="4">
    <source>
        <dbReference type="ARBA" id="ARBA00022723"/>
    </source>
</evidence>
<keyword evidence="9" id="KW-1133">Transmembrane helix</keyword>
<proteinExistence type="inferred from homology"/>
<keyword evidence="7" id="KW-0560">Oxidoreductase</keyword>
<dbReference type="GO" id="GO:0016705">
    <property type="term" value="F:oxidoreductase activity, acting on paired donors, with incorporation or reduction of molecular oxygen"/>
    <property type="evidence" value="ECO:0007669"/>
    <property type="project" value="InterPro"/>
</dbReference>
<organism evidence="10 11">
    <name type="scientific">Truncatella angustata</name>
    <dbReference type="NCBI Taxonomy" id="152316"/>
    <lineage>
        <taxon>Eukaryota</taxon>
        <taxon>Fungi</taxon>
        <taxon>Dikarya</taxon>
        <taxon>Ascomycota</taxon>
        <taxon>Pezizomycotina</taxon>
        <taxon>Sordariomycetes</taxon>
        <taxon>Xylariomycetidae</taxon>
        <taxon>Amphisphaeriales</taxon>
        <taxon>Sporocadaceae</taxon>
        <taxon>Truncatella</taxon>
    </lineage>
</organism>
<comment type="cofactor">
    <cofactor evidence="1 6">
        <name>heme</name>
        <dbReference type="ChEBI" id="CHEBI:30413"/>
    </cofactor>
</comment>
<dbReference type="GO" id="GO:0020037">
    <property type="term" value="F:heme binding"/>
    <property type="evidence" value="ECO:0007669"/>
    <property type="project" value="InterPro"/>
</dbReference>
<keyword evidence="3 6" id="KW-0349">Heme</keyword>
<dbReference type="PROSITE" id="PS00086">
    <property type="entry name" value="CYTOCHROME_P450"/>
    <property type="match status" value="1"/>
</dbReference>
<dbReference type="GO" id="GO:0004497">
    <property type="term" value="F:monooxygenase activity"/>
    <property type="evidence" value="ECO:0007669"/>
    <property type="project" value="UniProtKB-KW"/>
</dbReference>
<dbReference type="PANTHER" id="PTHR24305:SF210">
    <property type="entry name" value="CYTOCHROME P450 MONOOXYGENASE ASQL-RELATED"/>
    <property type="match status" value="1"/>
</dbReference>
<dbReference type="InterPro" id="IPR050121">
    <property type="entry name" value="Cytochrome_P450_monoxygenase"/>
</dbReference>
<dbReference type="CDD" id="cd11058">
    <property type="entry name" value="CYP60B-like"/>
    <property type="match status" value="1"/>
</dbReference>
<feature type="transmembrane region" description="Helical" evidence="9">
    <location>
        <begin position="26"/>
        <end position="45"/>
    </location>
</feature>
<gene>
    <name evidence="10" type="ORF">BKA67DRAFT_651569</name>
</gene>
<dbReference type="RefSeq" id="XP_045951649.1">
    <property type="nucleotide sequence ID" value="XM_046106077.1"/>
</dbReference>
<evidence type="ECO:0000256" key="5">
    <source>
        <dbReference type="ARBA" id="ARBA00023004"/>
    </source>
</evidence>
<dbReference type="Gene3D" id="1.10.630.10">
    <property type="entry name" value="Cytochrome P450"/>
    <property type="match status" value="1"/>
</dbReference>
<dbReference type="GeneID" id="70134968"/>
<feature type="region of interest" description="Disordered" evidence="8">
    <location>
        <begin position="304"/>
        <end position="327"/>
    </location>
</feature>
<evidence type="ECO:0000313" key="10">
    <source>
        <dbReference type="EMBL" id="KAH6645135.1"/>
    </source>
</evidence>
<feature type="compositionally biased region" description="Acidic residues" evidence="8">
    <location>
        <begin position="307"/>
        <end position="319"/>
    </location>
</feature>
<dbReference type="InterPro" id="IPR036396">
    <property type="entry name" value="Cyt_P450_sf"/>
</dbReference>
<reference evidence="10" key="1">
    <citation type="journal article" date="2021" name="Nat. Commun.">
        <title>Genetic determinants of endophytism in the Arabidopsis root mycobiome.</title>
        <authorList>
            <person name="Mesny F."/>
            <person name="Miyauchi S."/>
            <person name="Thiergart T."/>
            <person name="Pickel B."/>
            <person name="Atanasova L."/>
            <person name="Karlsson M."/>
            <person name="Huettel B."/>
            <person name="Barry K.W."/>
            <person name="Haridas S."/>
            <person name="Chen C."/>
            <person name="Bauer D."/>
            <person name="Andreopoulos W."/>
            <person name="Pangilinan J."/>
            <person name="LaButti K."/>
            <person name="Riley R."/>
            <person name="Lipzen A."/>
            <person name="Clum A."/>
            <person name="Drula E."/>
            <person name="Henrissat B."/>
            <person name="Kohler A."/>
            <person name="Grigoriev I.V."/>
            <person name="Martin F.M."/>
            <person name="Hacquard S."/>
        </authorList>
    </citation>
    <scope>NUCLEOTIDE SEQUENCE</scope>
    <source>
        <strain evidence="10">MPI-SDFR-AT-0073</strain>
    </source>
</reference>
<dbReference type="PRINTS" id="PR00463">
    <property type="entry name" value="EP450I"/>
</dbReference>
<dbReference type="AlphaFoldDB" id="A0A9P8RKU7"/>
<dbReference type="InterPro" id="IPR017972">
    <property type="entry name" value="Cyt_P450_CS"/>
</dbReference>
<evidence type="ECO:0000256" key="8">
    <source>
        <dbReference type="SAM" id="MobiDB-lite"/>
    </source>
</evidence>
<evidence type="ECO:0000256" key="1">
    <source>
        <dbReference type="ARBA" id="ARBA00001971"/>
    </source>
</evidence>
<dbReference type="OrthoDB" id="1470350at2759"/>
<name>A0A9P8RKU7_9PEZI</name>
<dbReference type="InterPro" id="IPR002401">
    <property type="entry name" value="Cyt_P450_E_grp-I"/>
</dbReference>
<keyword evidence="4 6" id="KW-0479">Metal-binding</keyword>
<dbReference type="Pfam" id="PF00067">
    <property type="entry name" value="p450"/>
    <property type="match status" value="2"/>
</dbReference>
<evidence type="ECO:0000256" key="2">
    <source>
        <dbReference type="ARBA" id="ARBA00010617"/>
    </source>
</evidence>
<evidence type="ECO:0000256" key="7">
    <source>
        <dbReference type="RuleBase" id="RU000461"/>
    </source>
</evidence>
<dbReference type="PRINTS" id="PR00385">
    <property type="entry name" value="P450"/>
</dbReference>
<protein>
    <submittedName>
        <fullName evidence="10">Cytochrome P450</fullName>
    </submittedName>
</protein>
<dbReference type="InterPro" id="IPR001128">
    <property type="entry name" value="Cyt_P450"/>
</dbReference>
<keyword evidence="7" id="KW-0503">Monooxygenase</keyword>
<dbReference type="GO" id="GO:0005506">
    <property type="term" value="F:iron ion binding"/>
    <property type="evidence" value="ECO:0007669"/>
    <property type="project" value="InterPro"/>
</dbReference>
<accession>A0A9P8RKU7</accession>
<keyword evidence="9" id="KW-0472">Membrane</keyword>
<dbReference type="Proteomes" id="UP000758603">
    <property type="component" value="Unassembled WGS sequence"/>
</dbReference>
<dbReference type="SUPFAM" id="SSF48264">
    <property type="entry name" value="Cytochrome P450"/>
    <property type="match status" value="1"/>
</dbReference>
<evidence type="ECO:0000256" key="6">
    <source>
        <dbReference type="PIRSR" id="PIRSR602401-1"/>
    </source>
</evidence>
<dbReference type="PANTHER" id="PTHR24305">
    <property type="entry name" value="CYTOCHROME P450"/>
    <property type="match status" value="1"/>
</dbReference>
<keyword evidence="5 6" id="KW-0408">Iron</keyword>
<comment type="caution">
    <text evidence="10">The sequence shown here is derived from an EMBL/GenBank/DDBJ whole genome shotgun (WGS) entry which is preliminary data.</text>
</comment>
<evidence type="ECO:0000256" key="3">
    <source>
        <dbReference type="ARBA" id="ARBA00022617"/>
    </source>
</evidence>
<evidence type="ECO:0000256" key="9">
    <source>
        <dbReference type="SAM" id="Phobius"/>
    </source>
</evidence>
<sequence>MSGFTIWTDTMIDSIRCVLVYVQPSWVIAGVFSTFSLLLISRYAYSIFFHPLARFPGPRLAAMSEWWYIRNYTGGLWHEAMQNVHQKYGPVVRIGPNELSFSTPSSYKTIYNHANKDRKPFLKSDFYDISPGRADIITVRDPADHALQRRCMAYAFSVKSLRQQEETVHLYLDEFIKQIGRLGSLDQGVDMTEAFNWLTFDIIGDLTFGKSFDAVKEAKTHFWISLILGSVYLSTLAGIRKRMPLFALVLPFLIPRSFPSNLREHQALTLQKTRTRLDMGKLERADFFSSLVRSDLSMVRANRIGEASEEEQREEEEEGGGAGGGEGGRVEGDVDIQYLSNQSHVLIVGGSETTATLLAGATYFLLRNPATLSRLQMELRDTFKDYDKITGDSTAMLPYLNAVIEESLRLFPPSSLGLPRICPGTAIDGRYIPAGTIVSTDPFSMTRDPTYWEDPDSFMPERWLLEGANSEETIKVNKAASQPFSTGPRSCLGKNLAWLEARLTLAKMGWKYDWDVAASSEGVDLWRDVRMWTLWKMPKWRLKFKEADVWIRRHED</sequence>
<comment type="similarity">
    <text evidence="2 7">Belongs to the cytochrome P450 family.</text>
</comment>
<feature type="binding site" description="axial binding residue" evidence="6">
    <location>
        <position position="491"/>
    </location>
    <ligand>
        <name>heme</name>
        <dbReference type="ChEBI" id="CHEBI:30413"/>
    </ligand>
    <ligandPart>
        <name>Fe</name>
        <dbReference type="ChEBI" id="CHEBI:18248"/>
    </ligandPart>
</feature>
<dbReference type="EMBL" id="JAGPXC010000012">
    <property type="protein sequence ID" value="KAH6645135.1"/>
    <property type="molecule type" value="Genomic_DNA"/>
</dbReference>
<keyword evidence="9" id="KW-0812">Transmembrane</keyword>
<keyword evidence="11" id="KW-1185">Reference proteome</keyword>